<evidence type="ECO:0000313" key="2">
    <source>
        <dbReference type="EMBL" id="CAJ1950644.1"/>
    </source>
</evidence>
<evidence type="ECO:0000256" key="1">
    <source>
        <dbReference type="SAM" id="MobiDB-lite"/>
    </source>
</evidence>
<reference evidence="2" key="1">
    <citation type="submission" date="2023-08" db="EMBL/GenBank/DDBJ databases">
        <authorList>
            <person name="Audoor S."/>
            <person name="Bilcke G."/>
        </authorList>
    </citation>
    <scope>NUCLEOTIDE SEQUENCE</scope>
</reference>
<dbReference type="Proteomes" id="UP001295423">
    <property type="component" value="Unassembled WGS sequence"/>
</dbReference>
<feature type="compositionally biased region" description="Polar residues" evidence="1">
    <location>
        <begin position="34"/>
        <end position="43"/>
    </location>
</feature>
<organism evidence="2 3">
    <name type="scientific">Cylindrotheca closterium</name>
    <dbReference type="NCBI Taxonomy" id="2856"/>
    <lineage>
        <taxon>Eukaryota</taxon>
        <taxon>Sar</taxon>
        <taxon>Stramenopiles</taxon>
        <taxon>Ochrophyta</taxon>
        <taxon>Bacillariophyta</taxon>
        <taxon>Bacillariophyceae</taxon>
        <taxon>Bacillariophycidae</taxon>
        <taxon>Bacillariales</taxon>
        <taxon>Bacillariaceae</taxon>
        <taxon>Cylindrotheca</taxon>
    </lineage>
</organism>
<protein>
    <submittedName>
        <fullName evidence="2">Uncharacterized protein</fullName>
    </submittedName>
</protein>
<gene>
    <name evidence="2" type="ORF">CYCCA115_LOCUS12685</name>
</gene>
<evidence type="ECO:0000313" key="3">
    <source>
        <dbReference type="Proteomes" id="UP001295423"/>
    </source>
</evidence>
<sequence>MVTFNTTKRRHLVTTFVTTALVISTSTTRTFGLTPNSSSNRIPKNNDGLQYKDRESNYYDNNSYEVSEEKDANGMFLAEENYEWMFDEEAAAAAGDAPVDAEATVEAVMNSIAAEGDLLSPDWEEEVERAFQERYVETYSTDGTTYSDTMEMEEEMEEDAELHVDEDADDEIYYEDEFENDVISNVPSFEILKEWTEEYIELIDLAGGGMTRVSVGMQHTMHDAFVFTSPKVGPIGKLDFVNLMEYYNDNGLDLASAVPDLSVSYDGWHQDPDDPWRIWVFARYSGTHLGSVSIPNSGLKLAAPKRNEPPVTFTTGPQVESFLWTPDKQLLWQTMGYVGDAYTGSNKGFGGLDGLLVSLGLPYLYLEATNPVNKVANWFSQFRGDSAPKTVSSYSRLPQWWHERKAYDWNVQR</sequence>
<dbReference type="AlphaFoldDB" id="A0AAD2FRC4"/>
<proteinExistence type="predicted"/>
<keyword evidence="3" id="KW-1185">Reference proteome</keyword>
<dbReference type="EMBL" id="CAKOGP040001770">
    <property type="protein sequence ID" value="CAJ1950644.1"/>
    <property type="molecule type" value="Genomic_DNA"/>
</dbReference>
<feature type="region of interest" description="Disordered" evidence="1">
    <location>
        <begin position="34"/>
        <end position="55"/>
    </location>
</feature>
<name>A0AAD2FRC4_9STRA</name>
<accession>A0AAD2FRC4</accession>
<comment type="caution">
    <text evidence="2">The sequence shown here is derived from an EMBL/GenBank/DDBJ whole genome shotgun (WGS) entry which is preliminary data.</text>
</comment>